<organism evidence="2 3">
    <name type="scientific">Lyophyllum shimeji</name>
    <name type="common">Hon-shimeji</name>
    <name type="synonym">Tricholoma shimeji</name>
    <dbReference type="NCBI Taxonomy" id="47721"/>
    <lineage>
        <taxon>Eukaryota</taxon>
        <taxon>Fungi</taxon>
        <taxon>Dikarya</taxon>
        <taxon>Basidiomycota</taxon>
        <taxon>Agaricomycotina</taxon>
        <taxon>Agaricomycetes</taxon>
        <taxon>Agaricomycetidae</taxon>
        <taxon>Agaricales</taxon>
        <taxon>Tricholomatineae</taxon>
        <taxon>Lyophyllaceae</taxon>
        <taxon>Lyophyllum</taxon>
    </lineage>
</organism>
<feature type="compositionally biased region" description="Polar residues" evidence="1">
    <location>
        <begin position="188"/>
        <end position="197"/>
    </location>
</feature>
<protein>
    <submittedName>
        <fullName evidence="2">Uncharacterized protein</fullName>
    </submittedName>
</protein>
<evidence type="ECO:0000313" key="2">
    <source>
        <dbReference type="EMBL" id="GLB38380.1"/>
    </source>
</evidence>
<name>A0A9P3UNX8_LYOSH</name>
<dbReference type="OrthoDB" id="2667981at2759"/>
<feature type="region of interest" description="Disordered" evidence="1">
    <location>
        <begin position="188"/>
        <end position="218"/>
    </location>
</feature>
<proteinExistence type="predicted"/>
<feature type="compositionally biased region" description="Low complexity" evidence="1">
    <location>
        <begin position="202"/>
        <end position="218"/>
    </location>
</feature>
<accession>A0A9P3UNX8</accession>
<reference evidence="2" key="1">
    <citation type="submission" date="2022-07" db="EMBL/GenBank/DDBJ databases">
        <title>The genome of Lyophyllum shimeji provides insight into the initial evolution of ectomycorrhizal fungal genome.</title>
        <authorList>
            <person name="Kobayashi Y."/>
            <person name="Shibata T."/>
            <person name="Hirakawa H."/>
            <person name="Shigenobu S."/>
            <person name="Nishiyama T."/>
            <person name="Yamada A."/>
            <person name="Hasebe M."/>
            <person name="Kawaguchi M."/>
        </authorList>
    </citation>
    <scope>NUCLEOTIDE SEQUENCE</scope>
    <source>
        <strain evidence="2">AT787</strain>
    </source>
</reference>
<sequence length="218" mass="23886">MPGSSAITAVVPVSNRRNIFPHASRLFTYDAEVYIGDDKVGQRQYVKSVVHHHVPPSEKEPEEKSLCFISGKIASIEPNTFFGKGHRAEDYDLEIDAFVFYKMPDCASSSPAVVTISGLTGQQVNSNEFYFHVTQYIVHESKTAAHRVHIPESGRLSHVVVQTALASRGSGISVPHWGYMSTWFGSRQSPSWKTWKTSVPPAASGNQGKSSQSSASTS</sequence>
<comment type="caution">
    <text evidence="2">The sequence shown here is derived from an EMBL/GenBank/DDBJ whole genome shotgun (WGS) entry which is preliminary data.</text>
</comment>
<evidence type="ECO:0000313" key="3">
    <source>
        <dbReference type="Proteomes" id="UP001063166"/>
    </source>
</evidence>
<evidence type="ECO:0000256" key="1">
    <source>
        <dbReference type="SAM" id="MobiDB-lite"/>
    </source>
</evidence>
<gene>
    <name evidence="2" type="ORF">LshimejAT787_0502450</name>
</gene>
<dbReference type="EMBL" id="BRPK01000005">
    <property type="protein sequence ID" value="GLB38380.1"/>
    <property type="molecule type" value="Genomic_DNA"/>
</dbReference>
<dbReference type="AlphaFoldDB" id="A0A9P3UNX8"/>
<dbReference type="Proteomes" id="UP001063166">
    <property type="component" value="Unassembled WGS sequence"/>
</dbReference>
<keyword evidence="3" id="KW-1185">Reference proteome</keyword>